<sequence length="463" mass="49616">MPRQLAPAGGHPARALNGMDASLSTVSPILITRVTRVPGPTPHRDYMIGAAAATQCNYAKDLTPPVSSGSPVVAGSLARFKDEVRQPAFKLGSISYSLRPNILQPRDRLVIEPRISRRAPSAATVRPSRLSVRPKGKGVKDQRDNHARTWGVASAARLAPTPPVAGSRARSASTLSFHLGSHRQFHHPPGACNRRPRPHAFDSHPGGPARPRRTPPPHPVTPPRVRVSPHVTAGRKRGNRRGRGIAVGQIPRARCSAFGSIGIHHPPTASSARPPHARRGGGGGGGGACMGAPRRKAGTGSIAAPRRQSRAFKPLGDRSQPGLKLLGPATHARARAPERSGARHDATRRRRAVRPAAGREWRAEDGRGAHVGDDASADRDDLLLLSVVINDEFADRSGRPVSTQHEMGWVGLQQLAAPYAGSTCWRVKRTRTLPSTRAMNSDRCRAAIGDRGRWYDDEGCACY</sequence>
<evidence type="ECO:0000313" key="3">
    <source>
        <dbReference type="Proteomes" id="UP000823388"/>
    </source>
</evidence>
<name>A0A8T0SJV2_PANVG</name>
<proteinExistence type="predicted"/>
<reference evidence="2" key="1">
    <citation type="submission" date="2020-05" db="EMBL/GenBank/DDBJ databases">
        <title>WGS assembly of Panicum virgatum.</title>
        <authorList>
            <person name="Lovell J.T."/>
            <person name="Jenkins J."/>
            <person name="Shu S."/>
            <person name="Juenger T.E."/>
            <person name="Schmutz J."/>
        </authorList>
    </citation>
    <scope>NUCLEOTIDE SEQUENCE</scope>
    <source>
        <strain evidence="2">AP13</strain>
    </source>
</reference>
<evidence type="ECO:0000256" key="1">
    <source>
        <dbReference type="SAM" id="MobiDB-lite"/>
    </source>
</evidence>
<protein>
    <submittedName>
        <fullName evidence="2">Uncharacterized protein</fullName>
    </submittedName>
</protein>
<feature type="compositionally biased region" description="Basic and acidic residues" evidence="1">
    <location>
        <begin position="138"/>
        <end position="147"/>
    </location>
</feature>
<dbReference type="AlphaFoldDB" id="A0A8T0SJV2"/>
<accession>A0A8T0SJV2</accession>
<feature type="region of interest" description="Disordered" evidence="1">
    <location>
        <begin position="120"/>
        <end position="243"/>
    </location>
</feature>
<feature type="compositionally biased region" description="Basic residues" evidence="1">
    <location>
        <begin position="233"/>
        <end position="243"/>
    </location>
</feature>
<dbReference type="EMBL" id="CM029045">
    <property type="protein sequence ID" value="KAG2599742.1"/>
    <property type="molecule type" value="Genomic_DNA"/>
</dbReference>
<feature type="region of interest" description="Disordered" evidence="1">
    <location>
        <begin position="263"/>
        <end position="361"/>
    </location>
</feature>
<keyword evidence="3" id="KW-1185">Reference proteome</keyword>
<organism evidence="2 3">
    <name type="scientific">Panicum virgatum</name>
    <name type="common">Blackwell switchgrass</name>
    <dbReference type="NCBI Taxonomy" id="38727"/>
    <lineage>
        <taxon>Eukaryota</taxon>
        <taxon>Viridiplantae</taxon>
        <taxon>Streptophyta</taxon>
        <taxon>Embryophyta</taxon>
        <taxon>Tracheophyta</taxon>
        <taxon>Spermatophyta</taxon>
        <taxon>Magnoliopsida</taxon>
        <taxon>Liliopsida</taxon>
        <taxon>Poales</taxon>
        <taxon>Poaceae</taxon>
        <taxon>PACMAD clade</taxon>
        <taxon>Panicoideae</taxon>
        <taxon>Panicodae</taxon>
        <taxon>Paniceae</taxon>
        <taxon>Panicinae</taxon>
        <taxon>Panicum</taxon>
        <taxon>Panicum sect. Hiantes</taxon>
    </lineage>
</organism>
<feature type="compositionally biased region" description="Gly residues" evidence="1">
    <location>
        <begin position="280"/>
        <end position="289"/>
    </location>
</feature>
<feature type="compositionally biased region" description="Basic and acidic residues" evidence="1">
    <location>
        <begin position="335"/>
        <end position="345"/>
    </location>
</feature>
<comment type="caution">
    <text evidence="2">The sequence shown here is derived from an EMBL/GenBank/DDBJ whole genome shotgun (WGS) entry which is preliminary data.</text>
</comment>
<dbReference type="Proteomes" id="UP000823388">
    <property type="component" value="Chromosome 5K"/>
</dbReference>
<evidence type="ECO:0000313" key="2">
    <source>
        <dbReference type="EMBL" id="KAG2599742.1"/>
    </source>
</evidence>
<gene>
    <name evidence="2" type="ORF">PVAP13_5KG434314</name>
</gene>
<feature type="compositionally biased region" description="Low complexity" evidence="1">
    <location>
        <begin position="223"/>
        <end position="232"/>
    </location>
</feature>